<accession>A0ABY6GCZ3</accession>
<evidence type="ECO:0000256" key="1">
    <source>
        <dbReference type="SAM" id="MobiDB-lite"/>
    </source>
</evidence>
<keyword evidence="4" id="KW-1185">Reference proteome</keyword>
<gene>
    <name evidence="3" type="ORF">M9799_06640</name>
</gene>
<dbReference type="Pfam" id="PF02120">
    <property type="entry name" value="Flg_hook"/>
    <property type="match status" value="1"/>
</dbReference>
<protein>
    <submittedName>
        <fullName evidence="3">Flagellar hook-length control protein FliK</fullName>
    </submittedName>
</protein>
<organism evidence="3 4">
    <name type="scientific">Comamonas endophytica</name>
    <dbReference type="NCBI Taxonomy" id="2949090"/>
    <lineage>
        <taxon>Bacteria</taxon>
        <taxon>Pseudomonadati</taxon>
        <taxon>Pseudomonadota</taxon>
        <taxon>Betaproteobacteria</taxon>
        <taxon>Burkholderiales</taxon>
        <taxon>Comamonadaceae</taxon>
        <taxon>Comamonas</taxon>
    </lineage>
</organism>
<feature type="compositionally biased region" description="Low complexity" evidence="1">
    <location>
        <begin position="203"/>
        <end position="223"/>
    </location>
</feature>
<dbReference type="CDD" id="cd17470">
    <property type="entry name" value="T3SS_Flik_C"/>
    <property type="match status" value="1"/>
</dbReference>
<feature type="region of interest" description="Disordered" evidence="1">
    <location>
        <begin position="203"/>
        <end position="234"/>
    </location>
</feature>
<keyword evidence="3" id="KW-0969">Cilium</keyword>
<dbReference type="EMBL" id="CP106881">
    <property type="protein sequence ID" value="UYG52899.1"/>
    <property type="molecule type" value="Genomic_DNA"/>
</dbReference>
<reference evidence="3" key="1">
    <citation type="submission" date="2022-09" db="EMBL/GenBank/DDBJ databases">
        <title>The complete genome of Acidovorax sp. 5MLIR.</title>
        <authorList>
            <person name="Liu L."/>
            <person name="Yue J."/>
            <person name="Yang F."/>
            <person name="Yuan J."/>
            <person name="Li L."/>
        </authorList>
    </citation>
    <scope>NUCLEOTIDE SEQUENCE</scope>
    <source>
        <strain evidence="3">5MLIR</strain>
    </source>
</reference>
<dbReference type="PANTHER" id="PTHR37533:SF2">
    <property type="entry name" value="FLAGELLAR HOOK-LENGTH CONTROL PROTEIN"/>
    <property type="match status" value="1"/>
</dbReference>
<dbReference type="Gene3D" id="3.30.750.140">
    <property type="match status" value="1"/>
</dbReference>
<proteinExistence type="predicted"/>
<feature type="region of interest" description="Disordered" evidence="1">
    <location>
        <begin position="124"/>
        <end position="146"/>
    </location>
</feature>
<dbReference type="InterPro" id="IPR052563">
    <property type="entry name" value="FliK"/>
</dbReference>
<dbReference type="PANTHER" id="PTHR37533">
    <property type="entry name" value="FLAGELLAR HOOK-LENGTH CONTROL PROTEIN"/>
    <property type="match status" value="1"/>
</dbReference>
<feature type="region of interest" description="Disordered" evidence="1">
    <location>
        <begin position="342"/>
        <end position="382"/>
    </location>
</feature>
<keyword evidence="3" id="KW-0282">Flagellum</keyword>
<dbReference type="RefSeq" id="WP_231043203.1">
    <property type="nucleotide sequence ID" value="NZ_CP106881.1"/>
</dbReference>
<keyword evidence="3" id="KW-0966">Cell projection</keyword>
<dbReference type="InterPro" id="IPR021136">
    <property type="entry name" value="Flagellar_hook_control-like_C"/>
</dbReference>
<feature type="domain" description="Flagellar hook-length control protein-like C-terminal" evidence="2">
    <location>
        <begin position="269"/>
        <end position="350"/>
    </location>
</feature>
<evidence type="ECO:0000259" key="2">
    <source>
        <dbReference type="Pfam" id="PF02120"/>
    </source>
</evidence>
<sequence>MEKAAIRPAQAPASGNPIARNAAARQAAGSEAQGGFSLLLADMAAPAALAVAAEDPLAGADPSLAALPGQDLAAIDAMAGSGLFSLASLVGQTARMDGAADTAQRDGRDLPETEGLRRSAALPMGAGQPAAAPQAPAWAAAGARDTAGNDTGAALLQASTELSDTPAAGSATLSPALSERGTQPHGLAALIARMEPEPQAMASALAPAGPPGLSAPGNAAAPATGGGAGDAAGIASAAETAPTDTLAEAAAADPVLSMPDDTWADQLSEQVAFWVQQKTQRAEMTIDRQGQPVQVQVAITGSEAHVTFRSNEQQTRDMLDASTAQLREMLEQQGLTLAGVTVQTGNAGGQGGSARQDASGRQAARGDEGQRQTAEVAVDLRGRTNSGRTVDLFV</sequence>
<evidence type="ECO:0000313" key="4">
    <source>
        <dbReference type="Proteomes" id="UP001162800"/>
    </source>
</evidence>
<dbReference type="InterPro" id="IPR038610">
    <property type="entry name" value="FliK-like_C_sf"/>
</dbReference>
<name>A0ABY6GCZ3_9BURK</name>
<evidence type="ECO:0000313" key="3">
    <source>
        <dbReference type="EMBL" id="UYG52899.1"/>
    </source>
</evidence>
<dbReference type="Proteomes" id="UP001162800">
    <property type="component" value="Chromosome"/>
</dbReference>